<evidence type="ECO:0000256" key="1">
    <source>
        <dbReference type="SAM" id="MobiDB-lite"/>
    </source>
</evidence>
<evidence type="ECO:0000313" key="2">
    <source>
        <dbReference type="EMBL" id="RHZ71329.1"/>
    </source>
</evidence>
<organism evidence="2 3">
    <name type="scientific">Diversispora epigaea</name>
    <dbReference type="NCBI Taxonomy" id="1348612"/>
    <lineage>
        <taxon>Eukaryota</taxon>
        <taxon>Fungi</taxon>
        <taxon>Fungi incertae sedis</taxon>
        <taxon>Mucoromycota</taxon>
        <taxon>Glomeromycotina</taxon>
        <taxon>Glomeromycetes</taxon>
        <taxon>Diversisporales</taxon>
        <taxon>Diversisporaceae</taxon>
        <taxon>Diversispora</taxon>
    </lineage>
</organism>
<dbReference type="Pfam" id="PF18759">
    <property type="entry name" value="Plavaka"/>
    <property type="match status" value="2"/>
</dbReference>
<accession>A0A397I6H9</accession>
<feature type="compositionally biased region" description="Acidic residues" evidence="1">
    <location>
        <begin position="789"/>
        <end position="812"/>
    </location>
</feature>
<dbReference type="EMBL" id="PQFF01000238">
    <property type="protein sequence ID" value="RHZ71329.1"/>
    <property type="molecule type" value="Genomic_DNA"/>
</dbReference>
<comment type="caution">
    <text evidence="2">The sequence shown here is derived from an EMBL/GenBank/DDBJ whole genome shotgun (WGS) entry which is preliminary data.</text>
</comment>
<protein>
    <submittedName>
        <fullName evidence="2">Uncharacterized protein</fullName>
    </submittedName>
</protein>
<dbReference type="OrthoDB" id="2383838at2759"/>
<feature type="region of interest" description="Disordered" evidence="1">
    <location>
        <begin position="786"/>
        <end position="816"/>
    </location>
</feature>
<dbReference type="Proteomes" id="UP000266861">
    <property type="component" value="Unassembled WGS sequence"/>
</dbReference>
<feature type="region of interest" description="Disordered" evidence="1">
    <location>
        <begin position="64"/>
        <end position="94"/>
    </location>
</feature>
<keyword evidence="3" id="KW-1185">Reference proteome</keyword>
<reference evidence="2 3" key="1">
    <citation type="submission" date="2018-08" db="EMBL/GenBank/DDBJ databases">
        <title>Genome and evolution of the arbuscular mycorrhizal fungus Diversispora epigaea (formerly Glomus versiforme) and its bacterial endosymbionts.</title>
        <authorList>
            <person name="Sun X."/>
            <person name="Fei Z."/>
            <person name="Harrison M."/>
        </authorList>
    </citation>
    <scope>NUCLEOTIDE SEQUENCE [LARGE SCALE GENOMIC DNA]</scope>
    <source>
        <strain evidence="2 3">IT104</strain>
    </source>
</reference>
<gene>
    <name evidence="2" type="ORF">Glove_260g6</name>
</gene>
<evidence type="ECO:0000313" key="3">
    <source>
        <dbReference type="Proteomes" id="UP000266861"/>
    </source>
</evidence>
<dbReference type="InterPro" id="IPR041078">
    <property type="entry name" value="Plavaka"/>
</dbReference>
<name>A0A397I6H9_9GLOM</name>
<sequence>MSWNCLQRIFTTKTSYTNHIKQCLKSVDSSEELSLEVMMIDSLENENLLNNEVKKIIKKIISKSNEDEGEGENEDEDNDSYNAEVEEESLTSDISHSSVSFFENMELSNSEPENYSFNNYASDYNNICEEAEPIEFPNNAYADLMALVTNYNLSNEATNAVIHFFNEHSNLPLSPLLKNAKKGHELMEKMKIPTLTSKKPKILTHNNIDYYLFYHPVLNCIKNILSISDISQNFILRFENFKYKGEKAYSEQYTGNWWKNTEASLPHGSNLLSIILYSDATTTDTLGKSSLHPIYISIGNISTKRRNKSDAKQLLGYLPILKAKDKSEKKSKDFKKLVRLTFHNSMKFLLDPLFAEKGIDLEVDNKTFWFFPRISTIICDWLEVATFSLVYKSTNSNFPCHFCLISKTLLADTDLSDVTFRNNENMQEYFYNNAGQDVSLENIPNYFWSLPSINVYSATVPDRMHHLDLGLFHYQIEFTQALLQKQDSSLVNKIDNRLSKIPRFQKFQMFTNGLQSISRMTAKEYRILMKVMVFVVDNLYKENENNVENFVENKKLSEVYAKWNKMYMMSRSEIFTESDLENFRKDTFEWAKLFVEIFKPYSRSKLKFPKFHSWIYHIFESIRQFGIINGYTTETYESLHKDFVKIPYRMSNKKNVEDQIMKTLKRQDIINVINKKQKKKKPTKLLNFSSKLFETKLTEANIYFCEKMNDPNINDNMIKGFNQFLECFDDFLDNILEVKNIKECDIIIYDSSEELSLEVMMIDSLENENLLNNEVKKIIKKIISKSNEDEGEGENEDEDNDSYNAEVEEESLTSDISHSSVSFFENMELSNSEPENYSFNNYASDYNNICEEAEPIEFPNNAYADLMALVTNYNLSNEATNAVIHFFNEHSNLPLSPLLKNAKKGHELMEKMKIPTLTSKKPKILTHNNIDYYLFYHPVLNCIKNILSISDISQNFILRFENFKYKGEKAYSEQYTGNWWKNTEASLPHGSNLLSIILYSDATTTDTLGKSSLHPIYISIGNISTKRRNKSDAKQLLGYLPILKAKDKSEKKSKDFKKLVRLTFHNSMKFLLDPLFAEKGIDLEVDNKTFWFFPRISTIICDWLEVATFSLVYKSTNSNFPCHFCLISKTLLADTDLSDVTFRNNENMQEYFYNNAGQDVSLENIPNYFWSLPSINVYSATVPDRIHHLDLGLFHYQIEFTQALLQKQDSSLVNKIDNRLSKIPQFQKFQMFTNGLQSISRMTAKEYRILMKVMVFVVDNLYKENENNVENFVENKKLSEVYAKWNKMYMMSRSEIFTESDLENFRKDTFEWAKLFVEIFKPYSRSKLKFPKFHSWIYHIFESIRQFGIINGYTTETYESLHKDFVKIPYRMSNKKNVEDQIMKTLKRQDIINVINKKQKKKKPTKLLNFSSKLFETKLTEANIYFCEKMNDPNINDNMIKGFNQFLECFDDFLDNILEVKNIKECDIIIYGTATLENGSIIRAKNKFHDKPWFSNVVISMDSNESSDYQSDEGLCYGKILLMAKIEIEEKPPLNLALVQWYNFKFEKNSYLYNCPLLKLVKLYNLIPIETIDNIVHIIPRFDEDNEYFVNKYIL</sequence>
<feature type="compositionally biased region" description="Acidic residues" evidence="1">
    <location>
        <begin position="67"/>
        <end position="90"/>
    </location>
</feature>
<proteinExistence type="predicted"/>